<feature type="region of interest" description="Disordered" evidence="3">
    <location>
        <begin position="1"/>
        <end position="21"/>
    </location>
</feature>
<sequence>MHSLFKEDYSVTKEASEPEADESIDVNMAGLSLTSSMGDGSALHISSPGPSNATVQTIKREVTHGDESPQGDLDDINAQHSRAMSEHRPSIVALKMSLKEVAEAAAAKRKNLPLRTINNVMDSQRSSISSSRDEIFVDASPSPVVTRTASIDIPRSEDGRRSSNRLVNSKPYLYNYEPSGVPVGDPDGGMLQGTDVVLNQELLEQALKRDMKRKRADTMQSSTVELNKKVDTNTSKNSNHTEIMKNPPETAEPTSATAAMMMRLYGDRTLLNQQITKQKEDENKYSHTITNAAYKKLKPFSGVKRKILSNPNLNLQPLEPIRPNEPPTSGQRTPNNSAHVHSESPSPDRTNVILKWRDSQNQSNNKELKVYLVSNEICASLKNDDKLFAEGKLLANDNSQFNKIPLSYDSHNNEWYVPDLYLPQGIYRLQFLVNGNLVHSDFLPTATDDQGNIMNWFEVLRGYDRIEPYRDESEIQSDYTSSVDTTLEGMENNGFQGSSDNSTTSMRNNNPVALNLQAPAPSKAQASRNSSYYSAKSFEKSITQFSDYTGVSRTNSMVSAVSPINNANTRDNDLEFFPPIKPKVYEYSNNIPALFRISGDMEDVDDDNGTDNNPRAFYDRPSFTNRVVDCNQDALFGDLQKGGKMDAEEAENLFLKKYQVPDLPVYLNSTYLNKIFHEFHQVAGPSTQDSSINHIIPHVNLKHLLTSSIRDGIVSVACTTRYAGKFITQVIYAPCGNDQLESKE</sequence>
<comment type="similarity">
    <text evidence="1">Belongs to the 5'-AMP-activated protein kinase beta subunit family.</text>
</comment>
<dbReference type="SUPFAM" id="SSF81296">
    <property type="entry name" value="E set domains"/>
    <property type="match status" value="1"/>
</dbReference>
<feature type="compositionally biased region" description="Basic and acidic residues" evidence="3">
    <location>
        <begin position="1"/>
        <end position="16"/>
    </location>
</feature>
<dbReference type="GO" id="GO:0019901">
    <property type="term" value="F:protein kinase binding"/>
    <property type="evidence" value="ECO:0007669"/>
    <property type="project" value="TreeGrafter"/>
</dbReference>
<dbReference type="Pfam" id="PF16561">
    <property type="entry name" value="AMPK1_CBM"/>
    <property type="match status" value="1"/>
</dbReference>
<dbReference type="GO" id="GO:0031588">
    <property type="term" value="C:nucleotide-activated protein kinase complex"/>
    <property type="evidence" value="ECO:0007669"/>
    <property type="project" value="EnsemblFungi"/>
</dbReference>
<dbReference type="GO" id="GO:0007165">
    <property type="term" value="P:signal transduction"/>
    <property type="evidence" value="ECO:0007669"/>
    <property type="project" value="EnsemblFungi"/>
</dbReference>
<dbReference type="InterPro" id="IPR014756">
    <property type="entry name" value="Ig_E-set"/>
</dbReference>
<name>A0A0W0CRK7_CANGB</name>
<dbReference type="InterPro" id="IPR006828">
    <property type="entry name" value="ASC_dom"/>
</dbReference>
<reference evidence="5 6" key="1">
    <citation type="submission" date="2015-10" db="EMBL/GenBank/DDBJ databases">
        <title>Draft genomes sequences of Candida glabrata isolates 1A, 1B, 2A, 2B, 3A and 3B.</title>
        <authorList>
            <person name="Haavelsrud O.E."/>
            <person name="Gaustad P."/>
        </authorList>
    </citation>
    <scope>NUCLEOTIDE SEQUENCE [LARGE SCALE GENOMIC DNA]</scope>
    <source>
        <strain evidence="5">910700640</strain>
    </source>
</reference>
<dbReference type="EMBL" id="LLZZ01000022">
    <property type="protein sequence ID" value="KTB12409.1"/>
    <property type="molecule type" value="Genomic_DNA"/>
</dbReference>
<protein>
    <submittedName>
        <fullName evidence="5">SNF1 protein kinase subunit beta-1</fullName>
    </submittedName>
</protein>
<dbReference type="SMART" id="SM01010">
    <property type="entry name" value="AMPKBI"/>
    <property type="match status" value="1"/>
</dbReference>
<feature type="compositionally biased region" description="Polar residues" evidence="3">
    <location>
        <begin position="327"/>
        <end position="349"/>
    </location>
</feature>
<keyword evidence="5" id="KW-0808">Transferase</keyword>
<dbReference type="GO" id="GO:0004679">
    <property type="term" value="F:AMP-activated protein kinase activity"/>
    <property type="evidence" value="ECO:0007669"/>
    <property type="project" value="EnsemblFungi"/>
</dbReference>
<keyword evidence="5" id="KW-0418">Kinase</keyword>
<proteinExistence type="inferred from homology"/>
<dbReference type="PANTHER" id="PTHR10343:SF87">
    <property type="entry name" value="SNF1 PROTEIN KINASE SUBUNIT BETA-1"/>
    <property type="match status" value="1"/>
</dbReference>
<dbReference type="GO" id="GO:0005774">
    <property type="term" value="C:vacuolar membrane"/>
    <property type="evidence" value="ECO:0007669"/>
    <property type="project" value="EnsemblFungi"/>
</dbReference>
<feature type="region of interest" description="Disordered" evidence="3">
    <location>
        <begin position="311"/>
        <end position="350"/>
    </location>
</feature>
<evidence type="ECO:0000313" key="6">
    <source>
        <dbReference type="Proteomes" id="UP000054886"/>
    </source>
</evidence>
<dbReference type="GO" id="GO:0005634">
    <property type="term" value="C:nucleus"/>
    <property type="evidence" value="ECO:0007669"/>
    <property type="project" value="TreeGrafter"/>
</dbReference>
<dbReference type="VEuPathDB" id="FungiDB:CAGL0F03047g"/>
<feature type="compositionally biased region" description="Polar residues" evidence="3">
    <location>
        <begin position="232"/>
        <end position="241"/>
    </location>
</feature>
<evidence type="ECO:0000313" key="5">
    <source>
        <dbReference type="EMBL" id="KTB12409.1"/>
    </source>
</evidence>
<dbReference type="InterPro" id="IPR013783">
    <property type="entry name" value="Ig-like_fold"/>
</dbReference>
<dbReference type="InterPro" id="IPR032640">
    <property type="entry name" value="AMPK1_CBM"/>
</dbReference>
<dbReference type="GO" id="GO:0000324">
    <property type="term" value="C:fungal-type vacuole"/>
    <property type="evidence" value="ECO:0007669"/>
    <property type="project" value="EnsemblFungi"/>
</dbReference>
<dbReference type="VEuPathDB" id="FungiDB:GWK60_F02761"/>
<dbReference type="Gene3D" id="6.20.250.60">
    <property type="match status" value="1"/>
</dbReference>
<gene>
    <name evidence="5" type="ORF">AO440_001227</name>
</gene>
<dbReference type="CDD" id="cd02859">
    <property type="entry name" value="E_set_AMPKbeta_like_N"/>
    <property type="match status" value="1"/>
</dbReference>
<dbReference type="GO" id="GO:0005829">
    <property type="term" value="C:cytosol"/>
    <property type="evidence" value="ECO:0007669"/>
    <property type="project" value="EnsemblFungi"/>
</dbReference>
<accession>A0A0W0CRK7</accession>
<evidence type="ECO:0000256" key="1">
    <source>
        <dbReference type="ARBA" id="ARBA00010926"/>
    </source>
</evidence>
<feature type="domain" description="Association with the SNF1 complex (ASC)" evidence="4">
    <location>
        <begin position="618"/>
        <end position="735"/>
    </location>
</feature>
<dbReference type="VEuPathDB" id="FungiDB:B1J91_F03047g"/>
<comment type="caution">
    <text evidence="5">The sequence shown here is derived from an EMBL/GenBank/DDBJ whole genome shotgun (WGS) entry which is preliminary data.</text>
</comment>
<dbReference type="InterPro" id="IPR050827">
    <property type="entry name" value="CRP1_MDG1_kinase"/>
</dbReference>
<dbReference type="PANTHER" id="PTHR10343">
    <property type="entry name" value="5'-AMP-ACTIVATED PROTEIN KINASE , BETA SUBUNIT"/>
    <property type="match status" value="1"/>
</dbReference>
<evidence type="ECO:0000259" key="4">
    <source>
        <dbReference type="SMART" id="SM01010"/>
    </source>
</evidence>
<feature type="compositionally biased region" description="Polar residues" evidence="3">
    <location>
        <begin position="476"/>
        <end position="485"/>
    </location>
</feature>
<keyword evidence="2" id="KW-0597">Phosphoprotein</keyword>
<dbReference type="VEuPathDB" id="FungiDB:GVI51_F02761"/>
<evidence type="ECO:0000256" key="3">
    <source>
        <dbReference type="SAM" id="MobiDB-lite"/>
    </source>
</evidence>
<feature type="region of interest" description="Disordered" evidence="3">
    <location>
        <begin position="473"/>
        <end position="510"/>
    </location>
</feature>
<dbReference type="Pfam" id="PF04739">
    <property type="entry name" value="AMPKBI"/>
    <property type="match status" value="1"/>
</dbReference>
<dbReference type="GO" id="GO:0140767">
    <property type="term" value="F:enzyme-substrate adaptor activity"/>
    <property type="evidence" value="ECO:0007669"/>
    <property type="project" value="EnsemblFungi"/>
</dbReference>
<dbReference type="AlphaFoldDB" id="A0A0W0CRK7"/>
<evidence type="ECO:0000256" key="2">
    <source>
        <dbReference type="ARBA" id="ARBA00022553"/>
    </source>
</evidence>
<dbReference type="GO" id="GO:0043254">
    <property type="term" value="P:regulation of protein-containing complex assembly"/>
    <property type="evidence" value="ECO:0007669"/>
    <property type="project" value="EnsemblFungi"/>
</dbReference>
<dbReference type="SUPFAM" id="SSF160219">
    <property type="entry name" value="AMPKBI-like"/>
    <property type="match status" value="1"/>
</dbReference>
<dbReference type="Proteomes" id="UP000054886">
    <property type="component" value="Unassembled WGS sequence"/>
</dbReference>
<dbReference type="Gene3D" id="2.60.40.10">
    <property type="entry name" value="Immunoglobulins"/>
    <property type="match status" value="1"/>
</dbReference>
<dbReference type="InterPro" id="IPR037256">
    <property type="entry name" value="ASC_dom_sf"/>
</dbReference>
<organism evidence="5 6">
    <name type="scientific">Candida glabrata</name>
    <name type="common">Yeast</name>
    <name type="synonym">Torulopsis glabrata</name>
    <dbReference type="NCBI Taxonomy" id="5478"/>
    <lineage>
        <taxon>Eukaryota</taxon>
        <taxon>Fungi</taxon>
        <taxon>Dikarya</taxon>
        <taxon>Ascomycota</taxon>
        <taxon>Saccharomycotina</taxon>
        <taxon>Saccharomycetes</taxon>
        <taxon>Saccharomycetales</taxon>
        <taxon>Saccharomycetaceae</taxon>
        <taxon>Nakaseomyces</taxon>
    </lineage>
</organism>
<feature type="compositionally biased region" description="Polar residues" evidence="3">
    <location>
        <begin position="493"/>
        <end position="510"/>
    </location>
</feature>
<feature type="region of interest" description="Disordered" evidence="3">
    <location>
        <begin position="232"/>
        <end position="254"/>
    </location>
</feature>